<proteinExistence type="predicted"/>
<reference evidence="3 4" key="1">
    <citation type="submission" date="2020-10" db="EMBL/GenBank/DDBJ databases">
        <title>The Coptis chinensis genome and diversification of protoberbering-type alkaloids.</title>
        <authorList>
            <person name="Wang B."/>
            <person name="Shu S."/>
            <person name="Song C."/>
            <person name="Liu Y."/>
        </authorList>
    </citation>
    <scope>NUCLEOTIDE SEQUENCE [LARGE SCALE GENOMIC DNA]</scope>
    <source>
        <strain evidence="3">HL-2020</strain>
        <tissue evidence="3">Leaf</tissue>
    </source>
</reference>
<gene>
    <name evidence="3" type="ORF">IFM89_026393</name>
</gene>
<feature type="chain" id="PRO_5032393986" description="MORF/ORRM1/DAG-like MORF domain-containing protein" evidence="1">
    <location>
        <begin position="16"/>
        <end position="116"/>
    </location>
</feature>
<evidence type="ECO:0000313" key="3">
    <source>
        <dbReference type="EMBL" id="KAF9611042.1"/>
    </source>
</evidence>
<protein>
    <recommendedName>
        <fullName evidence="2">MORF/ORRM1/DAG-like MORF domain-containing protein</fullName>
    </recommendedName>
</protein>
<dbReference type="EMBL" id="JADFTS010000004">
    <property type="protein sequence ID" value="KAF9611042.1"/>
    <property type="molecule type" value="Genomic_DNA"/>
</dbReference>
<sequence>MFALMVILSVTIVHQYCWFVCEEIAKEKIYIVWCNAPFGFCAEIAEMLNKLKDLPNVLALLPDYTHHDKDKDCGVLVISASCPLRPDWGHFHSTLDNVFRDHEKEPIYDVVQSNCL</sequence>
<dbReference type="InterPro" id="IPR054059">
    <property type="entry name" value="MORF/ORRM1/DAG-like_MORF"/>
</dbReference>
<name>A0A835I6J2_9MAGN</name>
<feature type="signal peptide" evidence="1">
    <location>
        <begin position="1"/>
        <end position="15"/>
    </location>
</feature>
<organism evidence="3 4">
    <name type="scientific">Coptis chinensis</name>
    <dbReference type="NCBI Taxonomy" id="261450"/>
    <lineage>
        <taxon>Eukaryota</taxon>
        <taxon>Viridiplantae</taxon>
        <taxon>Streptophyta</taxon>
        <taxon>Embryophyta</taxon>
        <taxon>Tracheophyta</taxon>
        <taxon>Spermatophyta</taxon>
        <taxon>Magnoliopsida</taxon>
        <taxon>Ranunculales</taxon>
        <taxon>Ranunculaceae</taxon>
        <taxon>Coptidoideae</taxon>
        <taxon>Coptis</taxon>
    </lineage>
</organism>
<accession>A0A835I6J2</accession>
<dbReference type="Pfam" id="PF21864">
    <property type="entry name" value="MORF_dom"/>
    <property type="match status" value="1"/>
</dbReference>
<keyword evidence="4" id="KW-1185">Reference proteome</keyword>
<evidence type="ECO:0000313" key="4">
    <source>
        <dbReference type="Proteomes" id="UP000631114"/>
    </source>
</evidence>
<comment type="caution">
    <text evidence="3">The sequence shown here is derived from an EMBL/GenBank/DDBJ whole genome shotgun (WGS) entry which is preliminary data.</text>
</comment>
<dbReference type="Proteomes" id="UP000631114">
    <property type="component" value="Unassembled WGS sequence"/>
</dbReference>
<evidence type="ECO:0000256" key="1">
    <source>
        <dbReference type="SAM" id="SignalP"/>
    </source>
</evidence>
<feature type="domain" description="MORF/ORRM1/DAG-like MORF" evidence="2">
    <location>
        <begin position="21"/>
        <end position="74"/>
    </location>
</feature>
<keyword evidence="1" id="KW-0732">Signal</keyword>
<dbReference type="AlphaFoldDB" id="A0A835I6J2"/>
<evidence type="ECO:0000259" key="2">
    <source>
        <dbReference type="Pfam" id="PF21864"/>
    </source>
</evidence>